<feature type="disulfide bond" evidence="17">
    <location>
        <begin position="455"/>
        <end position="465"/>
    </location>
</feature>
<keyword evidence="9" id="KW-0946">Virion</keyword>
<sequence length="578" mass="63038">MTRMNEQQFKRELKSTWKLAFRIITWLFLIALLCLTSISLTKIYNVQIKVKSIPELNSVTPTLSQLTSLSEDEVNQLGLLNHAVSVTLPFSLKTIGQSITAEVSSLIQACSARCVNPSGGQIMHDAAFRAGINTEMFSNPGIKNLHLNPTYDQVIQFDNPNTFSGCTRLPSFSIGDKVWCYSFTHLTANCTDNGNSVQHLSLGIINSTSTGGPGFIAVASKVLYDTYRRSSCSVTAFDTSCVLLCLNGVSKEEDMYQTRSVPELVMTQLTQDGSVRSGVINGLIRSHDFVAIVPGVGSGVKYNDHLLFPIYGGVDPRTNLGRQLSGQAMIFKDDITPCANIDSDPQLNRTAILSYNQSWYGSNIMVSGILSCTIGDDGPTSCNITVFSPAKVSMGSEGKLMIIGNNLLYYQRSSSWWPYPLLFRLIFDAKSAPLILTNIIWIPIRVAPRPGTSPCTGLNTCPGTCITGVFSSVWPLSLPSVTAKFFPGYVFVAGTLDHPTERLNPTLRSFNAISSIDKVHLGDNSVAGGYSDTTCIKNTIADAVFCLTLFEMSSKTGQLFTINPIIYSVSSNREFDSH</sequence>
<evidence type="ECO:0000256" key="17">
    <source>
        <dbReference type="PIRSR" id="PIRSR001072-2"/>
    </source>
</evidence>
<evidence type="ECO:0000256" key="11">
    <source>
        <dbReference type="ARBA" id="ARBA00022879"/>
    </source>
</evidence>
<comment type="subcellular location">
    <subcellularLocation>
        <location evidence="2">Host cell membrane</location>
        <topology evidence="2">Single-pass type II membrane protein</topology>
    </subcellularLocation>
    <subcellularLocation>
        <location evidence="1">Virion membrane</location>
        <topology evidence="1">Single-pass type II membrane protein</topology>
    </subcellularLocation>
</comment>
<proteinExistence type="inferred from homology"/>
<keyword evidence="6" id="KW-0945">Host-virus interaction</keyword>
<organism evidence="20">
    <name type="scientific">Bat paramyxovirus</name>
    <dbReference type="NCBI Taxonomy" id="1300978"/>
    <lineage>
        <taxon>Viruses</taxon>
        <taxon>Riboviria</taxon>
        <taxon>Orthornavirae</taxon>
        <taxon>Negarnaviricota</taxon>
        <taxon>Haploviricotina</taxon>
        <taxon>Monjiviricetes</taxon>
        <taxon>Mononegavirales</taxon>
        <taxon>Paramyxoviridae</taxon>
        <taxon>Orthoparamyxovirinae</taxon>
        <taxon>Parajeilongvirus</taxon>
        <taxon>Parajeilongvirus hainanense</taxon>
        <taxon>Jeilongvirus murinae</taxon>
    </lineage>
</organism>
<keyword evidence="13 19" id="KW-1133">Transmembrane helix</keyword>
<accession>A0A0D3MC86</accession>
<evidence type="ECO:0000256" key="18">
    <source>
        <dbReference type="RuleBase" id="RU004216"/>
    </source>
</evidence>
<evidence type="ECO:0000256" key="9">
    <source>
        <dbReference type="ARBA" id="ARBA00022844"/>
    </source>
</evidence>
<dbReference type="GO" id="GO:0019062">
    <property type="term" value="P:virion attachment to host cell"/>
    <property type="evidence" value="ECO:0007669"/>
    <property type="project" value="UniProtKB-KW"/>
</dbReference>
<dbReference type="GO" id="GO:0019031">
    <property type="term" value="C:viral envelope"/>
    <property type="evidence" value="ECO:0007669"/>
    <property type="project" value="UniProtKB-KW"/>
</dbReference>
<dbReference type="PIRSF" id="PIRSF001072">
    <property type="entry name" value="Hemagglut-neuramid_paramyxoV"/>
    <property type="match status" value="1"/>
</dbReference>
<keyword evidence="12" id="KW-0735">Signal-anchor</keyword>
<feature type="disulfide bond" evidence="17">
    <location>
        <begin position="535"/>
        <end position="546"/>
    </location>
</feature>
<evidence type="ECO:0000313" key="20">
    <source>
        <dbReference type="EMBL" id="AIF74182.1"/>
    </source>
</evidence>
<evidence type="ECO:0000256" key="5">
    <source>
        <dbReference type="ARBA" id="ARBA00022546"/>
    </source>
</evidence>
<dbReference type="GO" id="GO:0046789">
    <property type="term" value="F:host cell surface receptor binding"/>
    <property type="evidence" value="ECO:0007669"/>
    <property type="project" value="InterPro"/>
</dbReference>
<evidence type="ECO:0000256" key="19">
    <source>
        <dbReference type="SAM" id="Phobius"/>
    </source>
</evidence>
<keyword evidence="5 18" id="KW-0348">Hemagglutinin</keyword>
<dbReference type="GO" id="GO:0046718">
    <property type="term" value="P:symbiont entry into host cell"/>
    <property type="evidence" value="ECO:0007669"/>
    <property type="project" value="UniProtKB-KW"/>
</dbReference>
<dbReference type="Gene3D" id="2.120.10.10">
    <property type="match status" value="1"/>
</dbReference>
<dbReference type="InterPro" id="IPR036278">
    <property type="entry name" value="Sialidase_sf"/>
</dbReference>
<keyword evidence="4" id="KW-1032">Host cell membrane</keyword>
<keyword evidence="15" id="KW-0325">Glycoprotein</keyword>
<keyword evidence="17" id="KW-1015">Disulfide bond</keyword>
<evidence type="ECO:0000256" key="3">
    <source>
        <dbReference type="ARBA" id="ARBA00007701"/>
    </source>
</evidence>
<evidence type="ECO:0000256" key="1">
    <source>
        <dbReference type="ARBA" id="ARBA00004208"/>
    </source>
</evidence>
<feature type="transmembrane region" description="Helical" evidence="19">
    <location>
        <begin position="20"/>
        <end position="40"/>
    </location>
</feature>
<keyword evidence="10" id="KW-1043">Host membrane</keyword>
<dbReference type="GO" id="GO:0055036">
    <property type="term" value="C:virion membrane"/>
    <property type="evidence" value="ECO:0007669"/>
    <property type="project" value="UniProtKB-SubCell"/>
</dbReference>
<keyword evidence="11 18" id="KW-0261">Viral envelope protein</keyword>
<dbReference type="GO" id="GO:0004308">
    <property type="term" value="F:exo-alpha-sialidase activity"/>
    <property type="evidence" value="ECO:0007669"/>
    <property type="project" value="InterPro"/>
</dbReference>
<evidence type="ECO:0000256" key="12">
    <source>
        <dbReference type="ARBA" id="ARBA00022968"/>
    </source>
</evidence>
<feature type="disulfide bond" evidence="17">
    <location>
        <begin position="180"/>
        <end position="241"/>
    </location>
</feature>
<evidence type="ECO:0000256" key="2">
    <source>
        <dbReference type="ARBA" id="ARBA00004336"/>
    </source>
</evidence>
<evidence type="ECO:0000256" key="15">
    <source>
        <dbReference type="ARBA" id="ARBA00023180"/>
    </source>
</evidence>
<evidence type="ECO:0000256" key="6">
    <source>
        <dbReference type="ARBA" id="ARBA00022581"/>
    </source>
</evidence>
<keyword evidence="16" id="KW-1160">Virus entry into host cell</keyword>
<feature type="disulfide bond" evidence="17">
    <location>
        <begin position="372"/>
        <end position="382"/>
    </location>
</feature>
<evidence type="ECO:0000256" key="14">
    <source>
        <dbReference type="ARBA" id="ARBA00023136"/>
    </source>
</evidence>
<dbReference type="InterPro" id="IPR000665">
    <property type="entry name" value="Hemagglutn/HN"/>
</dbReference>
<reference evidence="20" key="1">
    <citation type="journal article" date="2016" name="ISME J.">
        <title>Deciphering the bat virome catalog to better understand the ecological diversity of bat viruses and the bat origin of emerging infectious diseases.</title>
        <authorList>
            <person name="Wu Z."/>
            <person name="Yang L."/>
            <person name="Ren X."/>
            <person name="He G."/>
            <person name="Zhang J."/>
            <person name="Yang J."/>
            <person name="Qian Z."/>
            <person name="Dong J."/>
            <person name="Sun L."/>
            <person name="Zhu Y."/>
            <person name="Du J."/>
            <person name="Yang F."/>
            <person name="Zhang S."/>
            <person name="Jin Q."/>
        </authorList>
    </citation>
    <scope>NUCLEOTIDE SEQUENCE</scope>
    <source>
        <strain evidence="20">BtHa-ParaV/GD2012</strain>
    </source>
</reference>
<evidence type="ECO:0000256" key="8">
    <source>
        <dbReference type="ARBA" id="ARBA00022804"/>
    </source>
</evidence>
<keyword evidence="14 19" id="KW-0472">Membrane</keyword>
<dbReference type="Pfam" id="PF00423">
    <property type="entry name" value="HN"/>
    <property type="match status" value="1"/>
</dbReference>
<evidence type="ECO:0000256" key="4">
    <source>
        <dbReference type="ARBA" id="ARBA00022511"/>
    </source>
</evidence>
<comment type="similarity">
    <text evidence="3 18">Belongs to the paramyxoviruses hemagglutinin-neuraminidase family.</text>
</comment>
<feature type="disulfide bond" evidence="17">
    <location>
        <begin position="232"/>
        <end position="245"/>
    </location>
</feature>
<name>A0A0D3MC86_9MONO</name>
<dbReference type="SUPFAM" id="SSF50939">
    <property type="entry name" value="Sialidases"/>
    <property type="match status" value="1"/>
</dbReference>
<dbReference type="GO" id="GO:0020002">
    <property type="term" value="C:host cell plasma membrane"/>
    <property type="evidence" value="ECO:0007669"/>
    <property type="project" value="UniProtKB-SubCell"/>
</dbReference>
<protein>
    <submittedName>
        <fullName evidence="20">Attachment glycoprotein</fullName>
    </submittedName>
</protein>
<feature type="disulfide bond" evidence="17">
    <location>
        <begin position="166"/>
        <end position="190"/>
    </location>
</feature>
<keyword evidence="7 19" id="KW-0812">Transmembrane</keyword>
<keyword evidence="8" id="KW-1161">Viral attachment to host cell</keyword>
<dbReference type="InterPro" id="IPR016285">
    <property type="entry name" value="Hemagglutn-neuramid"/>
</dbReference>
<evidence type="ECO:0000256" key="13">
    <source>
        <dbReference type="ARBA" id="ARBA00022989"/>
    </source>
</evidence>
<dbReference type="EMBL" id="KJ641654">
    <property type="protein sequence ID" value="AIF74182.1"/>
    <property type="molecule type" value="Viral_cRNA"/>
</dbReference>
<evidence type="ECO:0000256" key="16">
    <source>
        <dbReference type="ARBA" id="ARBA00023296"/>
    </source>
</evidence>
<evidence type="ECO:0000256" key="7">
    <source>
        <dbReference type="ARBA" id="ARBA00022692"/>
    </source>
</evidence>
<evidence type="ECO:0000256" key="10">
    <source>
        <dbReference type="ARBA" id="ARBA00022870"/>
    </source>
</evidence>